<dbReference type="GeneID" id="43349098"/>
<dbReference type="RefSeq" id="WP_008864461.1">
    <property type="nucleotide sequence ID" value="NZ_GL883727.1"/>
</dbReference>
<keyword evidence="3" id="KW-1185">Reference proteome</keyword>
<accession>F3QLB1</accession>
<dbReference type="AlphaFoldDB" id="F3QLB1"/>
<evidence type="ECO:0000313" key="3">
    <source>
        <dbReference type="Proteomes" id="UP000005156"/>
    </source>
</evidence>
<feature type="region of interest" description="Disordered" evidence="1">
    <location>
        <begin position="238"/>
        <end position="330"/>
    </location>
</feature>
<gene>
    <name evidence="2" type="ORF">HMPREF9439_01729</name>
</gene>
<reference evidence="2 3" key="1">
    <citation type="submission" date="2011-02" db="EMBL/GenBank/DDBJ databases">
        <authorList>
            <person name="Weinstock G."/>
            <person name="Sodergren E."/>
            <person name="Clifton S."/>
            <person name="Fulton L."/>
            <person name="Fulton B."/>
            <person name="Courtney L."/>
            <person name="Fronick C."/>
            <person name="Harrison M."/>
            <person name="Strong C."/>
            <person name="Farmer C."/>
            <person name="Delahaunty K."/>
            <person name="Markovic C."/>
            <person name="Hall O."/>
            <person name="Minx P."/>
            <person name="Tomlinson C."/>
            <person name="Mitreva M."/>
            <person name="Hou S."/>
            <person name="Chen J."/>
            <person name="Wollam A."/>
            <person name="Pepin K.H."/>
            <person name="Johnson M."/>
            <person name="Bhonagiri V."/>
            <person name="Zhang X."/>
            <person name="Suruliraj S."/>
            <person name="Warren W."/>
            <person name="Chinwalla A."/>
            <person name="Mardis E.R."/>
            <person name="Wilson R.K."/>
        </authorList>
    </citation>
    <scope>NUCLEOTIDE SEQUENCE [LARGE SCALE GENOMIC DNA]</scope>
    <source>
        <strain evidence="2 3">YIT 11859</strain>
    </source>
</reference>
<protein>
    <submittedName>
        <fullName evidence="2">Conserved domain protein</fullName>
    </submittedName>
</protein>
<dbReference type="EMBL" id="AFBP01000056">
    <property type="protein sequence ID" value="EGG53423.1"/>
    <property type="molecule type" value="Genomic_DNA"/>
</dbReference>
<dbReference type="HOGENOM" id="CLU_690473_0_0_4"/>
<evidence type="ECO:0000256" key="1">
    <source>
        <dbReference type="SAM" id="MobiDB-lite"/>
    </source>
</evidence>
<evidence type="ECO:0000313" key="2">
    <source>
        <dbReference type="EMBL" id="EGG53423.1"/>
    </source>
</evidence>
<dbReference type="Proteomes" id="UP000005156">
    <property type="component" value="Unassembled WGS sequence"/>
</dbReference>
<organism evidence="2 3">
    <name type="scientific">Parasutterella excrementihominis YIT 11859</name>
    <dbReference type="NCBI Taxonomy" id="762966"/>
    <lineage>
        <taxon>Bacteria</taxon>
        <taxon>Pseudomonadati</taxon>
        <taxon>Pseudomonadota</taxon>
        <taxon>Betaproteobacteria</taxon>
        <taxon>Burkholderiales</taxon>
        <taxon>Sutterellaceae</taxon>
        <taxon>Parasutterella</taxon>
    </lineage>
</organism>
<proteinExistence type="predicted"/>
<sequence>MLTENKFPSVDLNAWIANADFDEIIPFIHRNKELFQVREENESFLLTLAQFVEHSRHKDILEPWFQQILFPEIYNISFQVAQRLVLKEDTERLKKLFSDPRVFSLRASFLNFKVQDLFLWALEKKKLKSIELMLRYGVYVPLSRADLESLCFDVKPIVKKYYQKREVFGGTLPAVIQGAVGIGNISSIDYFIKENPDWNEFTGSLGYNLVDLSLFAEREEMASFLRSRGGIETNKYLQELSGGNDKNGGEEPTGELPETKRQGKSVPAGKNKSPEPEIIPVLPPIPESPFGETGNGNPEKGKKNTGDEIGPTEVPVVQGTPKIPPSPFGTEGVKVPFGEGEEPKGEAGSPGPEVISCPPPLPASPFGTEGILTPIEGEKNHLNQLFQICQLLRKQKNYF</sequence>
<name>F3QLB1_9BURK</name>
<comment type="caution">
    <text evidence="2">The sequence shown here is derived from an EMBL/GenBank/DDBJ whole genome shotgun (WGS) entry which is preliminary data.</text>
</comment>